<dbReference type="EMBL" id="CP000302">
    <property type="protein sequence ID" value="ABE55618.1"/>
    <property type="molecule type" value="Genomic_DNA"/>
</dbReference>
<dbReference type="InterPro" id="IPR002197">
    <property type="entry name" value="HTH_Fis"/>
</dbReference>
<dbReference type="FunFam" id="3.40.50.300:FF:000006">
    <property type="entry name" value="DNA-binding transcriptional regulator NtrC"/>
    <property type="match status" value="1"/>
</dbReference>
<evidence type="ECO:0000256" key="4">
    <source>
        <dbReference type="ARBA" id="ARBA00023125"/>
    </source>
</evidence>
<dbReference type="InterPro" id="IPR003593">
    <property type="entry name" value="AAA+_ATPase"/>
</dbReference>
<sequence length="612" mass="68397">MTAKTPSLLQGSSHWLTDSWQRSSLAGLEQTHLPEYHKLDPVSLQQKQADHSVLIRLVETQALPLFYQVMAHSQSRLILSASDGYVLKHWGLSKYSDKLANIALDEGVSWLEENQGTNAIGTALKARQLVSVIGEQHFFAKHRFMSCTASPIFSPSGELIAALDITSEQQVHSQQTLLLISSLAQLIETALLCQLPDSHYRVDLATQPHLFGSLWQGIAVADSQGKLLGFNPMAKHLLQSMQVGDSLTQHIGDRWQRERHSQHKMLHLKTQQVEKQPLKKSAPSQTANKLGLKFKDPQLEQAWQQANKVLTRQIPLLICGETGVGKEHFVKQLHSQSDRHAKPLVAINCAAIPHDLVEAELFGYQAGAYTGANKQGFMGKIRQAHEGFLFLDEIGDMPLMVQTRLLRVLQEREVVPIGSNKAIPVDIQLVAASHGDLLSKVASGEFRQDLFYRLNGLQIRLPALRDRQDKLRIIEKLHGKYRLGEQGMCPQLLGLLLAYSWPGNLRELDNMMQVACLMAEGERQLTFDKLPSQIQVQLQTCATAVKQHGFSPVIETSHTELKPKCRQNLAQQVEAEIMAAFLDADSNVSQCAKNLGISRNSLYRKLRKLGVR</sequence>
<dbReference type="PANTHER" id="PTHR32071">
    <property type="entry name" value="TRANSCRIPTIONAL REGULATORY PROTEIN"/>
    <property type="match status" value="1"/>
</dbReference>
<evidence type="ECO:0000256" key="3">
    <source>
        <dbReference type="ARBA" id="ARBA00023015"/>
    </source>
</evidence>
<dbReference type="InterPro" id="IPR029016">
    <property type="entry name" value="GAF-like_dom_sf"/>
</dbReference>
<evidence type="ECO:0000256" key="1">
    <source>
        <dbReference type="ARBA" id="ARBA00022741"/>
    </source>
</evidence>
<dbReference type="PROSITE" id="PS50045">
    <property type="entry name" value="SIGMA54_INTERACT_4"/>
    <property type="match status" value="1"/>
</dbReference>
<dbReference type="OrthoDB" id="9804019at2"/>
<keyword evidence="5" id="KW-0804">Transcription</keyword>
<keyword evidence="4" id="KW-0238">DNA-binding</keyword>
<dbReference type="Pfam" id="PF02954">
    <property type="entry name" value="HTH_8"/>
    <property type="match status" value="1"/>
</dbReference>
<accession>Q12LQ8</accession>
<dbReference type="RefSeq" id="WP_011496769.1">
    <property type="nucleotide sequence ID" value="NC_007954.1"/>
</dbReference>
<organism evidence="7 8">
    <name type="scientific">Shewanella denitrificans (strain OS217 / ATCC BAA-1090 / DSM 15013)</name>
    <dbReference type="NCBI Taxonomy" id="318161"/>
    <lineage>
        <taxon>Bacteria</taxon>
        <taxon>Pseudomonadati</taxon>
        <taxon>Pseudomonadota</taxon>
        <taxon>Gammaproteobacteria</taxon>
        <taxon>Alteromonadales</taxon>
        <taxon>Shewanellaceae</taxon>
        <taxon>Shewanella</taxon>
    </lineage>
</organism>
<keyword evidence="2" id="KW-0067">ATP-binding</keyword>
<dbReference type="InterPro" id="IPR003018">
    <property type="entry name" value="GAF"/>
</dbReference>
<dbReference type="GO" id="GO:0006355">
    <property type="term" value="P:regulation of DNA-templated transcription"/>
    <property type="evidence" value="ECO:0007669"/>
    <property type="project" value="InterPro"/>
</dbReference>
<evidence type="ECO:0000313" key="7">
    <source>
        <dbReference type="EMBL" id="ABE55618.1"/>
    </source>
</evidence>
<dbReference type="InterPro" id="IPR058031">
    <property type="entry name" value="AAA_lid_NorR"/>
</dbReference>
<evidence type="ECO:0000256" key="2">
    <source>
        <dbReference type="ARBA" id="ARBA00022840"/>
    </source>
</evidence>
<dbReference type="Pfam" id="PF00158">
    <property type="entry name" value="Sigma54_activat"/>
    <property type="match status" value="1"/>
</dbReference>
<dbReference type="Gene3D" id="1.10.8.60">
    <property type="match status" value="1"/>
</dbReference>
<dbReference type="STRING" id="318161.Sden_2338"/>
<evidence type="ECO:0000259" key="6">
    <source>
        <dbReference type="PROSITE" id="PS50045"/>
    </source>
</evidence>
<dbReference type="Pfam" id="PF25601">
    <property type="entry name" value="AAA_lid_14"/>
    <property type="match status" value="1"/>
</dbReference>
<keyword evidence="8" id="KW-1185">Reference proteome</keyword>
<reference evidence="7 8" key="1">
    <citation type="submission" date="2006-03" db="EMBL/GenBank/DDBJ databases">
        <title>Complete sequence of Shewanella denitrificans OS217.</title>
        <authorList>
            <consortium name="US DOE Joint Genome Institute"/>
            <person name="Copeland A."/>
            <person name="Lucas S."/>
            <person name="Lapidus A."/>
            <person name="Barry K."/>
            <person name="Detter J.C."/>
            <person name="Glavina del Rio T."/>
            <person name="Hammon N."/>
            <person name="Israni S."/>
            <person name="Dalin E."/>
            <person name="Tice H."/>
            <person name="Pitluck S."/>
            <person name="Brettin T."/>
            <person name="Bruce D."/>
            <person name="Han C."/>
            <person name="Tapia R."/>
            <person name="Gilna P."/>
            <person name="Kiss H."/>
            <person name="Schmutz J."/>
            <person name="Larimer F."/>
            <person name="Land M."/>
            <person name="Hauser L."/>
            <person name="Kyrpides N."/>
            <person name="Lykidis A."/>
            <person name="Richardson P."/>
        </authorList>
    </citation>
    <scope>NUCLEOTIDE SEQUENCE [LARGE SCALE GENOMIC DNA]</scope>
    <source>
        <strain evidence="8">OS217 / ATCC BAA-1090 / DSM 15013</strain>
    </source>
</reference>
<proteinExistence type="predicted"/>
<dbReference type="PROSITE" id="PS00688">
    <property type="entry name" value="SIGMA54_INTERACT_3"/>
    <property type="match status" value="1"/>
</dbReference>
<dbReference type="Gene3D" id="1.10.10.60">
    <property type="entry name" value="Homeodomain-like"/>
    <property type="match status" value="1"/>
</dbReference>
<evidence type="ECO:0000313" key="8">
    <source>
        <dbReference type="Proteomes" id="UP000001982"/>
    </source>
</evidence>
<gene>
    <name evidence="7" type="ordered locus">Sden_2338</name>
</gene>
<dbReference type="KEGG" id="sdn:Sden_2338"/>
<dbReference type="InterPro" id="IPR002078">
    <property type="entry name" value="Sigma_54_int"/>
</dbReference>
<name>Q12LQ8_SHEDO</name>
<dbReference type="InterPro" id="IPR009057">
    <property type="entry name" value="Homeodomain-like_sf"/>
</dbReference>
<feature type="domain" description="Sigma-54 factor interaction" evidence="6">
    <location>
        <begin position="292"/>
        <end position="517"/>
    </location>
</feature>
<dbReference type="AlphaFoldDB" id="Q12LQ8"/>
<dbReference type="CDD" id="cd00009">
    <property type="entry name" value="AAA"/>
    <property type="match status" value="1"/>
</dbReference>
<evidence type="ECO:0000256" key="5">
    <source>
        <dbReference type="ARBA" id="ARBA00023163"/>
    </source>
</evidence>
<dbReference type="Pfam" id="PF01590">
    <property type="entry name" value="GAF"/>
    <property type="match status" value="1"/>
</dbReference>
<dbReference type="SUPFAM" id="SSF52540">
    <property type="entry name" value="P-loop containing nucleoside triphosphate hydrolases"/>
    <property type="match status" value="1"/>
</dbReference>
<dbReference type="InterPro" id="IPR025662">
    <property type="entry name" value="Sigma_54_int_dom_ATP-bd_1"/>
</dbReference>
<dbReference type="PANTHER" id="PTHR32071:SF77">
    <property type="entry name" value="TRANSCRIPTIONAL REGULATORY PROTEIN"/>
    <property type="match status" value="1"/>
</dbReference>
<dbReference type="InterPro" id="IPR027417">
    <property type="entry name" value="P-loop_NTPase"/>
</dbReference>
<dbReference type="Proteomes" id="UP000001982">
    <property type="component" value="Chromosome"/>
</dbReference>
<keyword evidence="1" id="KW-0547">Nucleotide-binding</keyword>
<dbReference type="Gene3D" id="3.40.50.300">
    <property type="entry name" value="P-loop containing nucleotide triphosphate hydrolases"/>
    <property type="match status" value="1"/>
</dbReference>
<dbReference type="GO" id="GO:0005524">
    <property type="term" value="F:ATP binding"/>
    <property type="evidence" value="ECO:0007669"/>
    <property type="project" value="UniProtKB-KW"/>
</dbReference>
<dbReference type="Gene3D" id="3.30.450.40">
    <property type="match status" value="1"/>
</dbReference>
<dbReference type="SMART" id="SM00382">
    <property type="entry name" value="AAA"/>
    <property type="match status" value="1"/>
</dbReference>
<protein>
    <submittedName>
        <fullName evidence="7">GAF modulated sigma54 specific transcriptional regulator, Fis family</fullName>
    </submittedName>
</protein>
<dbReference type="HOGENOM" id="CLU_000445_8_12_6"/>
<dbReference type="GO" id="GO:0043565">
    <property type="term" value="F:sequence-specific DNA binding"/>
    <property type="evidence" value="ECO:0007669"/>
    <property type="project" value="InterPro"/>
</dbReference>
<dbReference type="PROSITE" id="PS00675">
    <property type="entry name" value="SIGMA54_INTERACT_1"/>
    <property type="match status" value="1"/>
</dbReference>
<dbReference type="InterPro" id="IPR025944">
    <property type="entry name" value="Sigma_54_int_dom_CS"/>
</dbReference>
<keyword evidence="3" id="KW-0805">Transcription regulation</keyword>
<dbReference type="SUPFAM" id="SSF46689">
    <property type="entry name" value="Homeodomain-like"/>
    <property type="match status" value="1"/>
</dbReference>
<dbReference type="eggNOG" id="COG3284">
    <property type="taxonomic scope" value="Bacteria"/>
</dbReference>